<dbReference type="RefSeq" id="WP_079428536.1">
    <property type="nucleotide sequence ID" value="NZ_MZGV01000108.1"/>
</dbReference>
<evidence type="ECO:0000259" key="10">
    <source>
        <dbReference type="PROSITE" id="PS51194"/>
    </source>
</evidence>
<keyword evidence="4 8" id="KW-0347">Helicase</keyword>
<keyword evidence="3 8" id="KW-0378">Hydrolase</keyword>
<dbReference type="CDD" id="cd18787">
    <property type="entry name" value="SF2_C_DEAD"/>
    <property type="match status" value="1"/>
</dbReference>
<dbReference type="SMART" id="SM00487">
    <property type="entry name" value="DEXDc"/>
    <property type="match status" value="1"/>
</dbReference>
<dbReference type="CDD" id="cd00268">
    <property type="entry name" value="DEADc"/>
    <property type="match status" value="1"/>
</dbReference>
<organism evidence="12 13">
    <name type="scientific">Clostridium oryzae</name>
    <dbReference type="NCBI Taxonomy" id="1450648"/>
    <lineage>
        <taxon>Bacteria</taxon>
        <taxon>Bacillati</taxon>
        <taxon>Bacillota</taxon>
        <taxon>Clostridia</taxon>
        <taxon>Eubacteriales</taxon>
        <taxon>Clostridiaceae</taxon>
        <taxon>Clostridium</taxon>
    </lineage>
</organism>
<dbReference type="InterPro" id="IPR005580">
    <property type="entry name" value="DbpA/CsdA_RNA-bd_dom"/>
</dbReference>
<comment type="caution">
    <text evidence="12">The sequence shown here is derived from an EMBL/GenBank/DDBJ whole genome shotgun (WGS) entry which is preliminary data.</text>
</comment>
<dbReference type="CDD" id="cd12252">
    <property type="entry name" value="RRM_DbpA"/>
    <property type="match status" value="1"/>
</dbReference>
<dbReference type="OrthoDB" id="9805696at2"/>
<feature type="domain" description="Helicase C-terminal" evidence="10">
    <location>
        <begin position="216"/>
        <end position="377"/>
    </location>
</feature>
<evidence type="ECO:0000259" key="11">
    <source>
        <dbReference type="PROSITE" id="PS51195"/>
    </source>
</evidence>
<evidence type="ECO:0000259" key="9">
    <source>
        <dbReference type="PROSITE" id="PS51192"/>
    </source>
</evidence>
<dbReference type="PANTHER" id="PTHR47963:SF5">
    <property type="entry name" value="DEAD-BOX ATP-DEPENDENT RNA HELICASE CSHA"/>
    <property type="match status" value="1"/>
</dbReference>
<dbReference type="GO" id="GO:0033592">
    <property type="term" value="F:RNA strand annealing activity"/>
    <property type="evidence" value="ECO:0007669"/>
    <property type="project" value="TreeGrafter"/>
</dbReference>
<dbReference type="InterPro" id="IPR001650">
    <property type="entry name" value="Helicase_C-like"/>
</dbReference>
<dbReference type="SUPFAM" id="SSF52540">
    <property type="entry name" value="P-loop containing nucleoside triphosphate hydrolases"/>
    <property type="match status" value="1"/>
</dbReference>
<dbReference type="Pfam" id="PF00270">
    <property type="entry name" value="DEAD"/>
    <property type="match status" value="1"/>
</dbReference>
<dbReference type="GO" id="GO:0005840">
    <property type="term" value="C:ribosome"/>
    <property type="evidence" value="ECO:0007669"/>
    <property type="project" value="TreeGrafter"/>
</dbReference>
<name>A0A1V4I701_9CLOT</name>
<dbReference type="PANTHER" id="PTHR47963">
    <property type="entry name" value="DEAD-BOX ATP-DEPENDENT RNA HELICASE 47, MITOCHONDRIAL"/>
    <property type="match status" value="1"/>
</dbReference>
<feature type="domain" description="DEAD-box RNA helicase Q" evidence="11">
    <location>
        <begin position="4"/>
        <end position="32"/>
    </location>
</feature>
<dbReference type="PROSITE" id="PS51194">
    <property type="entry name" value="HELICASE_CTER"/>
    <property type="match status" value="1"/>
</dbReference>
<keyword evidence="5 8" id="KW-0067">ATP-binding</keyword>
<evidence type="ECO:0000256" key="8">
    <source>
        <dbReference type="RuleBase" id="RU000492"/>
    </source>
</evidence>
<dbReference type="InterPro" id="IPR011545">
    <property type="entry name" value="DEAD/DEAH_box_helicase_dom"/>
</dbReference>
<evidence type="ECO:0000256" key="1">
    <source>
        <dbReference type="ARBA" id="ARBA00022490"/>
    </source>
</evidence>
<dbReference type="PROSITE" id="PS51192">
    <property type="entry name" value="HELICASE_ATP_BIND_1"/>
    <property type="match status" value="1"/>
</dbReference>
<evidence type="ECO:0000256" key="7">
    <source>
        <dbReference type="PROSITE-ProRule" id="PRU00552"/>
    </source>
</evidence>
<dbReference type="InterPro" id="IPR014001">
    <property type="entry name" value="Helicase_ATP-bd"/>
</dbReference>
<dbReference type="Pfam" id="PF25399">
    <property type="entry name" value="DeaD_dimer"/>
    <property type="match status" value="1"/>
</dbReference>
<evidence type="ECO:0000256" key="4">
    <source>
        <dbReference type="ARBA" id="ARBA00022806"/>
    </source>
</evidence>
<dbReference type="InterPro" id="IPR057325">
    <property type="entry name" value="DeaD_dimer"/>
</dbReference>
<dbReference type="EMBL" id="MZGV01000108">
    <property type="protein sequence ID" value="OPJ55684.1"/>
    <property type="molecule type" value="Genomic_DNA"/>
</dbReference>
<reference evidence="12 13" key="1">
    <citation type="submission" date="2017-03" db="EMBL/GenBank/DDBJ databases">
        <title>Genome sequence of Clostridium oryzae DSM 28571.</title>
        <authorList>
            <person name="Poehlein A."/>
            <person name="Daniel R."/>
        </authorList>
    </citation>
    <scope>NUCLEOTIDE SEQUENCE [LARGE SCALE GENOMIC DNA]</scope>
    <source>
        <strain evidence="12 13">DSM 28571</strain>
    </source>
</reference>
<dbReference type="EC" id="3.6.4.13" evidence="12"/>
<dbReference type="AlphaFoldDB" id="A0A1V4I701"/>
<dbReference type="InterPro" id="IPR014014">
    <property type="entry name" value="RNA_helicase_DEAD_Q_motif"/>
</dbReference>
<evidence type="ECO:0000256" key="2">
    <source>
        <dbReference type="ARBA" id="ARBA00022741"/>
    </source>
</evidence>
<dbReference type="SMART" id="SM00490">
    <property type="entry name" value="HELICc"/>
    <property type="match status" value="1"/>
</dbReference>
<keyword evidence="6" id="KW-0346">Stress response</keyword>
<sequence length="522" mass="59285">MENIKFNNLGLNNNIIKAIDDMGFEEPSKIQAEIIPVLLDGFDVIGQAQTGTGKTLAFGAPVLSNFAKGDNIFGLILTPTRELAIQVNDELSRIAKYSRVRLLPVYGGQPIDRQIKAIKKGVDIIVGTPGRVLDLLRRRILNISNISYLVLDEADEMLNMGFIDDIEEIIKNTNDQRHTLLFSATMPREIEKLAKHYMKPDYKHISIVKSTMTVSTISQYYYEIKHKDRFESLCRILDVDEPSSAIIFAKTKKGVDELVESMQARGYNVEGMHGDMNQNQRLNTLRKFKEGNLDFLVATDVAARGIDVENVSHVINYELPQDIESYVHRIGRTGRANKEGIAYTLVTAREYMTIKQIEKVTKSKIRRKDVPSIDDIFQAKYNNILTRVSSTLDSDEYKKFVPLAAELDEEYNLVDVAAALMNILYEKEISYDYSENSIDNSTSYVRLFLTVGRIDRLNPKILLEFLNKNAHIDKEHVGNIDILEKFTFIDAVDHAADSIIRNCQGNRLCGRKLKIEIAKSHK</sequence>
<dbReference type="Proteomes" id="UP000190080">
    <property type="component" value="Unassembled WGS sequence"/>
</dbReference>
<dbReference type="InterPro" id="IPR050547">
    <property type="entry name" value="DEAD_box_RNA_helicases"/>
</dbReference>
<dbReference type="PROSITE" id="PS51195">
    <property type="entry name" value="Q_MOTIF"/>
    <property type="match status" value="1"/>
</dbReference>
<dbReference type="GO" id="GO:0005829">
    <property type="term" value="C:cytosol"/>
    <property type="evidence" value="ECO:0007669"/>
    <property type="project" value="TreeGrafter"/>
</dbReference>
<evidence type="ECO:0000313" key="13">
    <source>
        <dbReference type="Proteomes" id="UP000190080"/>
    </source>
</evidence>
<keyword evidence="1" id="KW-0963">Cytoplasm</keyword>
<dbReference type="InterPro" id="IPR027417">
    <property type="entry name" value="P-loop_NTPase"/>
</dbReference>
<accession>A0A1V4I701</accession>
<evidence type="ECO:0000256" key="5">
    <source>
        <dbReference type="ARBA" id="ARBA00022840"/>
    </source>
</evidence>
<evidence type="ECO:0000256" key="6">
    <source>
        <dbReference type="ARBA" id="ARBA00023016"/>
    </source>
</evidence>
<dbReference type="Pfam" id="PF03880">
    <property type="entry name" value="DbpA"/>
    <property type="match status" value="1"/>
</dbReference>
<dbReference type="InterPro" id="IPR000629">
    <property type="entry name" value="RNA-helicase_DEAD-box_CS"/>
</dbReference>
<dbReference type="Gene3D" id="3.40.50.300">
    <property type="entry name" value="P-loop containing nucleotide triphosphate hydrolases"/>
    <property type="match status" value="2"/>
</dbReference>
<proteinExistence type="inferred from homology"/>
<dbReference type="GO" id="GO:0009409">
    <property type="term" value="P:response to cold"/>
    <property type="evidence" value="ECO:0007669"/>
    <property type="project" value="TreeGrafter"/>
</dbReference>
<dbReference type="GO" id="GO:0016787">
    <property type="term" value="F:hydrolase activity"/>
    <property type="evidence" value="ECO:0007669"/>
    <property type="project" value="UniProtKB-KW"/>
</dbReference>
<dbReference type="Gene3D" id="3.30.70.330">
    <property type="match status" value="1"/>
</dbReference>
<keyword evidence="2 8" id="KW-0547">Nucleotide-binding</keyword>
<dbReference type="GO" id="GO:0005524">
    <property type="term" value="F:ATP binding"/>
    <property type="evidence" value="ECO:0007669"/>
    <property type="project" value="UniProtKB-KW"/>
</dbReference>
<evidence type="ECO:0000256" key="3">
    <source>
        <dbReference type="ARBA" id="ARBA00022801"/>
    </source>
</evidence>
<dbReference type="InterPro" id="IPR012677">
    <property type="entry name" value="Nucleotide-bd_a/b_plait_sf"/>
</dbReference>
<dbReference type="InterPro" id="IPR044742">
    <property type="entry name" value="DEAD/DEAH_RhlB"/>
</dbReference>
<protein>
    <submittedName>
        <fullName evidence="12">DEAD-box ATP-dependent RNA helicase CshA</fullName>
        <ecNumber evidence="12">3.6.4.13</ecNumber>
    </submittedName>
</protein>
<comment type="similarity">
    <text evidence="8">Belongs to the DEAD box helicase family.</text>
</comment>
<feature type="short sequence motif" description="Q motif" evidence="7">
    <location>
        <begin position="4"/>
        <end position="32"/>
    </location>
</feature>
<gene>
    <name evidence="12" type="primary">cshA_5</name>
    <name evidence="12" type="ORF">CLORY_43840</name>
</gene>
<dbReference type="Pfam" id="PF00271">
    <property type="entry name" value="Helicase_C"/>
    <property type="match status" value="1"/>
</dbReference>
<keyword evidence="13" id="KW-1185">Reference proteome</keyword>
<feature type="domain" description="Helicase ATP-binding" evidence="9">
    <location>
        <begin position="35"/>
        <end position="204"/>
    </location>
</feature>
<dbReference type="PROSITE" id="PS00039">
    <property type="entry name" value="DEAD_ATP_HELICASE"/>
    <property type="match status" value="1"/>
</dbReference>
<dbReference type="STRING" id="1450648.CLORY_43840"/>
<dbReference type="GO" id="GO:0003724">
    <property type="term" value="F:RNA helicase activity"/>
    <property type="evidence" value="ECO:0007669"/>
    <property type="project" value="UniProtKB-EC"/>
</dbReference>
<evidence type="ECO:0000313" key="12">
    <source>
        <dbReference type="EMBL" id="OPJ55684.1"/>
    </source>
</evidence>